<dbReference type="SMART" id="SM00220">
    <property type="entry name" value="S_TKc"/>
    <property type="match status" value="1"/>
</dbReference>
<evidence type="ECO:0000256" key="9">
    <source>
        <dbReference type="SAM" id="Phobius"/>
    </source>
</evidence>
<feature type="transmembrane region" description="Helical" evidence="9">
    <location>
        <begin position="350"/>
        <end position="371"/>
    </location>
</feature>
<evidence type="ECO:0000256" key="8">
    <source>
        <dbReference type="SAM" id="MobiDB-lite"/>
    </source>
</evidence>
<dbReference type="AlphaFoldDB" id="A0A1K1Y0U4"/>
<feature type="region of interest" description="Disordered" evidence="8">
    <location>
        <begin position="375"/>
        <end position="416"/>
    </location>
</feature>
<keyword evidence="2" id="KW-0723">Serine/threonine-protein kinase</keyword>
<dbReference type="EMBL" id="FPJO01000004">
    <property type="protein sequence ID" value="SFX55503.1"/>
    <property type="molecule type" value="Genomic_DNA"/>
</dbReference>
<dbReference type="PROSITE" id="PS50011">
    <property type="entry name" value="PROTEIN_KINASE_DOM"/>
    <property type="match status" value="1"/>
</dbReference>
<dbReference type="Gene3D" id="3.30.200.20">
    <property type="entry name" value="Phosphorylase Kinase, domain 1"/>
    <property type="match status" value="1"/>
</dbReference>
<dbReference type="InterPro" id="IPR017441">
    <property type="entry name" value="Protein_kinase_ATP_BS"/>
</dbReference>
<feature type="compositionally biased region" description="Low complexity" evidence="8">
    <location>
        <begin position="311"/>
        <end position="320"/>
    </location>
</feature>
<evidence type="ECO:0000256" key="2">
    <source>
        <dbReference type="ARBA" id="ARBA00022527"/>
    </source>
</evidence>
<keyword evidence="5 11" id="KW-0418">Kinase</keyword>
<dbReference type="CDD" id="cd14014">
    <property type="entry name" value="STKc_PknB_like"/>
    <property type="match status" value="1"/>
</dbReference>
<evidence type="ECO:0000256" key="1">
    <source>
        <dbReference type="ARBA" id="ARBA00012513"/>
    </source>
</evidence>
<dbReference type="STRING" id="1893.SAMN02787144_100444"/>
<dbReference type="Proteomes" id="UP000181909">
    <property type="component" value="Unassembled WGS sequence"/>
</dbReference>
<dbReference type="InterPro" id="IPR008271">
    <property type="entry name" value="Ser/Thr_kinase_AS"/>
</dbReference>
<name>A0A1K1Y0U4_STRAR</name>
<keyword evidence="4 7" id="KW-0547">Nucleotide-binding</keyword>
<dbReference type="Gene3D" id="1.10.510.10">
    <property type="entry name" value="Transferase(Phosphotransferase) domain 1"/>
    <property type="match status" value="1"/>
</dbReference>
<feature type="domain" description="Protein kinase" evidence="10">
    <location>
        <begin position="9"/>
        <end position="268"/>
    </location>
</feature>
<feature type="region of interest" description="Disordered" evidence="8">
    <location>
        <begin position="271"/>
        <end position="343"/>
    </location>
</feature>
<dbReference type="EC" id="2.7.11.1" evidence="1"/>
<organism evidence="11 12">
    <name type="scientific">Streptomyces atratus</name>
    <dbReference type="NCBI Taxonomy" id="1893"/>
    <lineage>
        <taxon>Bacteria</taxon>
        <taxon>Bacillati</taxon>
        <taxon>Actinomycetota</taxon>
        <taxon>Actinomycetes</taxon>
        <taxon>Kitasatosporales</taxon>
        <taxon>Streptomycetaceae</taxon>
        <taxon>Streptomyces</taxon>
    </lineage>
</organism>
<sequence length="562" mass="59631">MRRVIDDRFELVNRLGSGGMGMVWRAHDLALHRDVALKEVRPPDPALAENDPESARLLRERVLREARALARLDHPGVVTVHHIVDGGDGTYPWIVMELVPGASLAERLAEGTLTPVEAAGLGRGVLSALRAAHAAGILHRDVKPANVLLRADGSPVLTDFGIAAIRESTSLTATGSIIGSPDYMAPERIRGAEGDPSSDLWSLGMMLYVAVEGRHPLRKATTLATLAAVLDEEIPPPRQAGPLTPVLDALLTRDTAARPGPEELDRMLASVSEPAPAPGPGRAAPQDAVPPRQDPPTRQDAAPPGYAQAGPTTVLPTAPVRRPPVTAPPRPRPATLGTQEIRRRVRRGRAVAFTTALAGTALTGVLVWSLMPDSDTGAAGSAPSASDRAPDRASGGPSPAEEKEGRQKATAPAKNLLTPSAARSVIAELKPVMGGTRVTSFSLFDVHASAEAPVAKNKALYDVFTYRDGKATRERAGGTLMSGAKSVDLEKFNWDALPGLIRRADKELGVDEPTSHYVDIDPASPFDDYQPTLSVYVSDEYGGAYLRADINGKVLKKYPRNG</sequence>
<protein>
    <recommendedName>
        <fullName evidence="1">non-specific serine/threonine protein kinase</fullName>
        <ecNumber evidence="1">2.7.11.1</ecNumber>
    </recommendedName>
</protein>
<evidence type="ECO:0000313" key="12">
    <source>
        <dbReference type="Proteomes" id="UP000181909"/>
    </source>
</evidence>
<feature type="binding site" evidence="7">
    <location>
        <position position="38"/>
    </location>
    <ligand>
        <name>ATP</name>
        <dbReference type="ChEBI" id="CHEBI:30616"/>
    </ligand>
</feature>
<keyword evidence="6 7" id="KW-0067">ATP-binding</keyword>
<dbReference type="PANTHER" id="PTHR43289:SF6">
    <property type="entry name" value="SERINE_THREONINE-PROTEIN KINASE NEKL-3"/>
    <property type="match status" value="1"/>
</dbReference>
<evidence type="ECO:0000313" key="11">
    <source>
        <dbReference type="EMBL" id="SFX55503.1"/>
    </source>
</evidence>
<keyword evidence="9" id="KW-0472">Membrane</keyword>
<evidence type="ECO:0000256" key="6">
    <source>
        <dbReference type="ARBA" id="ARBA00022840"/>
    </source>
</evidence>
<evidence type="ECO:0000256" key="5">
    <source>
        <dbReference type="ARBA" id="ARBA00022777"/>
    </source>
</evidence>
<dbReference type="Pfam" id="PF00069">
    <property type="entry name" value="Pkinase"/>
    <property type="match status" value="1"/>
</dbReference>
<evidence type="ECO:0000256" key="4">
    <source>
        <dbReference type="ARBA" id="ARBA00022741"/>
    </source>
</evidence>
<keyword evidence="9" id="KW-0812">Transmembrane</keyword>
<dbReference type="PROSITE" id="PS00108">
    <property type="entry name" value="PROTEIN_KINASE_ST"/>
    <property type="match status" value="1"/>
</dbReference>
<dbReference type="InterPro" id="IPR011009">
    <property type="entry name" value="Kinase-like_dom_sf"/>
</dbReference>
<feature type="compositionally biased region" description="Pro residues" evidence="8">
    <location>
        <begin position="321"/>
        <end position="332"/>
    </location>
</feature>
<dbReference type="PROSITE" id="PS00107">
    <property type="entry name" value="PROTEIN_KINASE_ATP"/>
    <property type="match status" value="1"/>
</dbReference>
<reference evidence="11 12" key="1">
    <citation type="submission" date="2016-11" db="EMBL/GenBank/DDBJ databases">
        <authorList>
            <person name="Jaros S."/>
            <person name="Januszkiewicz K."/>
            <person name="Wedrychowicz H."/>
        </authorList>
    </citation>
    <scope>NUCLEOTIDE SEQUENCE [LARGE SCALE GENOMIC DNA]</scope>
    <source>
        <strain evidence="11 12">OK807</strain>
    </source>
</reference>
<dbReference type="SUPFAM" id="SSF56112">
    <property type="entry name" value="Protein kinase-like (PK-like)"/>
    <property type="match status" value="1"/>
</dbReference>
<proteinExistence type="predicted"/>
<accession>A0A1K1Y0U4</accession>
<dbReference type="PANTHER" id="PTHR43289">
    <property type="entry name" value="MITOGEN-ACTIVATED PROTEIN KINASE KINASE KINASE 20-RELATED"/>
    <property type="match status" value="1"/>
</dbReference>
<dbReference type="GO" id="GO:0004674">
    <property type="term" value="F:protein serine/threonine kinase activity"/>
    <property type="evidence" value="ECO:0007669"/>
    <property type="project" value="UniProtKB-KW"/>
</dbReference>
<evidence type="ECO:0000256" key="7">
    <source>
        <dbReference type="PROSITE-ProRule" id="PRU10141"/>
    </source>
</evidence>
<evidence type="ECO:0000256" key="3">
    <source>
        <dbReference type="ARBA" id="ARBA00022679"/>
    </source>
</evidence>
<gene>
    <name evidence="11" type="ORF">SAMN02787144_100444</name>
</gene>
<dbReference type="GO" id="GO:0005524">
    <property type="term" value="F:ATP binding"/>
    <property type="evidence" value="ECO:0007669"/>
    <property type="project" value="UniProtKB-UniRule"/>
</dbReference>
<keyword evidence="3" id="KW-0808">Transferase</keyword>
<keyword evidence="9" id="KW-1133">Transmembrane helix</keyword>
<dbReference type="InterPro" id="IPR000719">
    <property type="entry name" value="Prot_kinase_dom"/>
</dbReference>
<evidence type="ECO:0000259" key="10">
    <source>
        <dbReference type="PROSITE" id="PS50011"/>
    </source>
</evidence>